<reference evidence="2" key="1">
    <citation type="journal article" date="2022" name="bioRxiv">
        <title>Sequencing and chromosome-scale assembly of the giantPleurodeles waltlgenome.</title>
        <authorList>
            <person name="Brown T."/>
            <person name="Elewa A."/>
            <person name="Iarovenko S."/>
            <person name="Subramanian E."/>
            <person name="Araus A.J."/>
            <person name="Petzold A."/>
            <person name="Susuki M."/>
            <person name="Suzuki K.-i.T."/>
            <person name="Hayashi T."/>
            <person name="Toyoda A."/>
            <person name="Oliveira C."/>
            <person name="Osipova E."/>
            <person name="Leigh N.D."/>
            <person name="Simon A."/>
            <person name="Yun M.H."/>
        </authorList>
    </citation>
    <scope>NUCLEOTIDE SEQUENCE</scope>
    <source>
        <strain evidence="2">20211129_DDA</strain>
        <tissue evidence="2">Liver</tissue>
    </source>
</reference>
<protein>
    <submittedName>
        <fullName evidence="2">Uncharacterized protein</fullName>
    </submittedName>
</protein>
<evidence type="ECO:0000313" key="2">
    <source>
        <dbReference type="EMBL" id="KAJ1178966.1"/>
    </source>
</evidence>
<feature type="compositionally biased region" description="Basic and acidic residues" evidence="1">
    <location>
        <begin position="62"/>
        <end position="103"/>
    </location>
</feature>
<dbReference type="EMBL" id="JANPWB010000006">
    <property type="protein sequence ID" value="KAJ1178966.1"/>
    <property type="molecule type" value="Genomic_DNA"/>
</dbReference>
<dbReference type="Proteomes" id="UP001066276">
    <property type="component" value="Chromosome 3_2"/>
</dbReference>
<organism evidence="2 3">
    <name type="scientific">Pleurodeles waltl</name>
    <name type="common">Iberian ribbed newt</name>
    <dbReference type="NCBI Taxonomy" id="8319"/>
    <lineage>
        <taxon>Eukaryota</taxon>
        <taxon>Metazoa</taxon>
        <taxon>Chordata</taxon>
        <taxon>Craniata</taxon>
        <taxon>Vertebrata</taxon>
        <taxon>Euteleostomi</taxon>
        <taxon>Amphibia</taxon>
        <taxon>Batrachia</taxon>
        <taxon>Caudata</taxon>
        <taxon>Salamandroidea</taxon>
        <taxon>Salamandridae</taxon>
        <taxon>Pleurodelinae</taxon>
        <taxon>Pleurodeles</taxon>
    </lineage>
</organism>
<evidence type="ECO:0000256" key="1">
    <source>
        <dbReference type="SAM" id="MobiDB-lite"/>
    </source>
</evidence>
<accession>A0AAV7TR73</accession>
<gene>
    <name evidence="2" type="ORF">NDU88_004205</name>
</gene>
<dbReference type="AlphaFoldDB" id="A0AAV7TR73"/>
<proteinExistence type="predicted"/>
<sequence length="191" mass="23332">MAIFGVTIVKPHIDLRKNDIDLRRRRERRRRSRERRQHVRRRGVLRRREKDIVRRRQLFRRRGGEDTRRQEDLGRRRHGEHSPRQGDPSRARRRHGEGDRRRERVFAVGGVHRHCTDVEVRRREVLSGETSRRLEALGVTAVRRRGVLRRREDHLRGLEGFIQPQNPRPRLSYFQHHHSSHKGSRLYHRRR</sequence>
<comment type="caution">
    <text evidence="2">The sequence shown here is derived from an EMBL/GenBank/DDBJ whole genome shotgun (WGS) entry which is preliminary data.</text>
</comment>
<evidence type="ECO:0000313" key="3">
    <source>
        <dbReference type="Proteomes" id="UP001066276"/>
    </source>
</evidence>
<feature type="region of interest" description="Disordered" evidence="1">
    <location>
        <begin position="60"/>
        <end position="103"/>
    </location>
</feature>
<keyword evidence="3" id="KW-1185">Reference proteome</keyword>
<name>A0AAV7TR73_PLEWA</name>